<dbReference type="InterPro" id="IPR034747">
    <property type="entry name" value="EXOI_SH3"/>
</dbReference>
<gene>
    <name evidence="18" type="ORF">CWE11_01860</name>
</gene>
<comment type="subunit">
    <text evidence="12">Monomer. Interacts with ssb (via C-terminus); this interaction stimulates the exonuclease activity by recruiting the enzyme to its substrate.</text>
</comment>
<evidence type="ECO:0000256" key="1">
    <source>
        <dbReference type="ARBA" id="ARBA00000563"/>
    </source>
</evidence>
<dbReference type="InterPro" id="IPR038649">
    <property type="entry name" value="EXOI_SH3_sf"/>
</dbReference>
<dbReference type="NCBIfam" id="NF008746">
    <property type="entry name" value="PRK11779.1"/>
    <property type="match status" value="1"/>
</dbReference>
<dbReference type="PIRSF" id="PIRSF000977">
    <property type="entry name" value="Exodeoxyribonuclease_I"/>
    <property type="match status" value="1"/>
</dbReference>
<evidence type="ECO:0000256" key="5">
    <source>
        <dbReference type="ARBA" id="ARBA00022723"/>
    </source>
</evidence>
<evidence type="ECO:0000259" key="16">
    <source>
        <dbReference type="PROSITE" id="PS51784"/>
    </source>
</evidence>
<dbReference type="RefSeq" id="WP_126775896.1">
    <property type="nucleotide sequence ID" value="NZ_PIPM01000001.1"/>
</dbReference>
<reference evidence="18 19" key="1">
    <citation type="journal article" date="2011" name="Front. Microbiol.">
        <title>Genomic signatures of strain selection and enhancement in Bacillus atrophaeus var. globigii, a historical biowarfare simulant.</title>
        <authorList>
            <person name="Gibbons H.S."/>
            <person name="Broomall S.M."/>
            <person name="McNew L.A."/>
            <person name="Daligault H."/>
            <person name="Chapman C."/>
            <person name="Bruce D."/>
            <person name="Karavis M."/>
            <person name="Krepps M."/>
            <person name="McGregor P.A."/>
            <person name="Hong C."/>
            <person name="Park K.H."/>
            <person name="Akmal A."/>
            <person name="Feldman A."/>
            <person name="Lin J.S."/>
            <person name="Chang W.E."/>
            <person name="Higgs B.W."/>
            <person name="Demirev P."/>
            <person name="Lindquist J."/>
            <person name="Liem A."/>
            <person name="Fochler E."/>
            <person name="Read T.D."/>
            <person name="Tapia R."/>
            <person name="Johnson S."/>
            <person name="Bishop-Lilly K.A."/>
            <person name="Detter C."/>
            <person name="Han C."/>
            <person name="Sozhamannan S."/>
            <person name="Rosenzweig C.N."/>
            <person name="Skowronski E.W."/>
        </authorList>
    </citation>
    <scope>NUCLEOTIDE SEQUENCE [LARGE SCALE GENOMIC DNA]</scope>
    <source>
        <strain evidence="18 19">GYP-17</strain>
    </source>
</reference>
<name>A0A432WS42_9GAMM</name>
<feature type="binding site" evidence="14">
    <location>
        <position position="11"/>
    </location>
    <ligand>
        <name>substrate</name>
    </ligand>
</feature>
<keyword evidence="11 13" id="KW-0234">DNA repair</keyword>
<dbReference type="GO" id="GO:0046872">
    <property type="term" value="F:metal ion binding"/>
    <property type="evidence" value="ECO:0007669"/>
    <property type="project" value="UniProtKB-KW"/>
</dbReference>
<evidence type="ECO:0000256" key="12">
    <source>
        <dbReference type="ARBA" id="ARBA00046792"/>
    </source>
</evidence>
<evidence type="ECO:0000256" key="13">
    <source>
        <dbReference type="PIRNR" id="PIRNR000977"/>
    </source>
</evidence>
<feature type="binding site" evidence="15">
    <location>
        <position position="180"/>
    </location>
    <ligand>
        <name>Mg(2+)</name>
        <dbReference type="ChEBI" id="CHEBI:18420"/>
        <label>2</label>
    </ligand>
</feature>
<dbReference type="InterPro" id="IPR013520">
    <property type="entry name" value="Ribonucl_H"/>
</dbReference>
<keyword evidence="4 13" id="KW-0540">Nuclease</keyword>
<dbReference type="OrthoDB" id="9763470at2"/>
<sequence>MTATIYWHDYEAGGVNPRVDRPMQFAGVRTDRELNIISKPLSLYCQLSPDYLPHPEACLITGITPQTANQRGLPEAEFARRILKEFAQPETTVCGYNNIRYDDEITRFLFYRNFLDPYAYSWQDGNSRWDLLTLVRSAWALRPDGIQWPTTEEGRVILKLDQLAPANGIEHGQAHDALADVYATIELAKVIKTAQPKLYDFCFDIRRKHALTQIVEKAMVQSTMLVHVSGHYGADAGYARWIMPLGFSPRQPNQLIAWRLDCDPQTFLAMDAESLRQLWLTPQDELGTQERPGIVTIALNQCPFLAPGATLSEARARTFGQSQHDALNTLTLLQQSEAFRATVLHAASQEREYAAEREDDVDQALYSGGFFSQQARSHMDLIARASPEQLGGMDLPFDDPRIPPLLFRYRARNFPTTLSNHEQEKWRRFCQERLQYGGHGYLSLEEYALHIENLAHQHESDPQKMAILKALYQHAQSL</sequence>
<dbReference type="GO" id="GO:0003677">
    <property type="term" value="F:DNA binding"/>
    <property type="evidence" value="ECO:0007669"/>
    <property type="project" value="UniProtKB-KW"/>
</dbReference>
<dbReference type="EC" id="3.1.11.1" evidence="2 13"/>
<dbReference type="AlphaFoldDB" id="A0A432WS42"/>
<comment type="catalytic activity">
    <reaction evidence="1 13">
        <text>Exonucleolytic cleavage in the 3'- to 5'-direction to yield nucleoside 5'-phosphates.</text>
        <dbReference type="EC" id="3.1.11.1"/>
    </reaction>
</comment>
<comment type="caution">
    <text evidence="18">The sequence shown here is derived from an EMBL/GenBank/DDBJ whole genome shotgun (WGS) entry which is preliminary data.</text>
</comment>
<evidence type="ECO:0000256" key="4">
    <source>
        <dbReference type="ARBA" id="ARBA00022722"/>
    </source>
</evidence>
<feature type="binding site" evidence="15">
    <location>
        <position position="9"/>
    </location>
    <ligand>
        <name>Mg(2+)</name>
        <dbReference type="ChEBI" id="CHEBI:18420"/>
        <label>1</label>
    </ligand>
</feature>
<dbReference type="InterPro" id="IPR022894">
    <property type="entry name" value="Oligoribonuclease"/>
</dbReference>
<evidence type="ECO:0000256" key="14">
    <source>
        <dbReference type="PIRSR" id="PIRSR000977-1"/>
    </source>
</evidence>
<evidence type="ECO:0000313" key="19">
    <source>
        <dbReference type="Proteomes" id="UP000288405"/>
    </source>
</evidence>
<evidence type="ECO:0000256" key="6">
    <source>
        <dbReference type="ARBA" id="ARBA00022763"/>
    </source>
</evidence>
<keyword evidence="8 13" id="KW-0269">Exonuclease</keyword>
<evidence type="ECO:0000259" key="17">
    <source>
        <dbReference type="PROSITE" id="PS51785"/>
    </source>
</evidence>
<dbReference type="InterPro" id="IPR058561">
    <property type="entry name" value="Exonuc_1_C"/>
</dbReference>
<dbReference type="Pfam" id="PF08411">
    <property type="entry name" value="ExoI_SH3"/>
    <property type="match status" value="1"/>
</dbReference>
<feature type="domain" description="ExoI C-terminal" evidence="17">
    <location>
        <begin position="356"/>
        <end position="478"/>
    </location>
</feature>
<keyword evidence="9 15" id="KW-0460">Magnesium</keyword>
<dbReference type="GO" id="GO:0006281">
    <property type="term" value="P:DNA repair"/>
    <property type="evidence" value="ECO:0007669"/>
    <property type="project" value="UniProtKB-KW"/>
</dbReference>
<feature type="binding site" evidence="15">
    <location>
        <position position="11"/>
    </location>
    <ligand>
        <name>Mg(2+)</name>
        <dbReference type="ChEBI" id="CHEBI:18420"/>
        <label>2</label>
    </ligand>
</feature>
<dbReference type="PROSITE" id="PS51785">
    <property type="entry name" value="EXOI_C"/>
    <property type="match status" value="1"/>
</dbReference>
<organism evidence="18 19">
    <name type="scientific">Aliidiomarina sanyensis</name>
    <dbReference type="NCBI Taxonomy" id="1249555"/>
    <lineage>
        <taxon>Bacteria</taxon>
        <taxon>Pseudomonadati</taxon>
        <taxon>Pseudomonadota</taxon>
        <taxon>Gammaproteobacteria</taxon>
        <taxon>Alteromonadales</taxon>
        <taxon>Idiomarinaceae</taxon>
        <taxon>Aliidiomarina</taxon>
    </lineage>
</organism>
<dbReference type="CDD" id="cd06138">
    <property type="entry name" value="ExoI_N"/>
    <property type="match status" value="1"/>
</dbReference>
<dbReference type="GO" id="GO:0000175">
    <property type="term" value="F:3'-5'-RNA exonuclease activity"/>
    <property type="evidence" value="ECO:0007669"/>
    <property type="project" value="InterPro"/>
</dbReference>
<feature type="domain" description="ExoI SH3-like" evidence="16">
    <location>
        <begin position="196"/>
        <end position="351"/>
    </location>
</feature>
<evidence type="ECO:0000256" key="8">
    <source>
        <dbReference type="ARBA" id="ARBA00022839"/>
    </source>
</evidence>
<evidence type="ECO:0000256" key="7">
    <source>
        <dbReference type="ARBA" id="ARBA00022801"/>
    </source>
</evidence>
<dbReference type="InterPro" id="IPR023607">
    <property type="entry name" value="Exodeoxyribonuclease_I"/>
</dbReference>
<keyword evidence="19" id="KW-1185">Reference proteome</keyword>
<dbReference type="Pfam" id="PF26016">
    <property type="entry name" value="ExoI_C"/>
    <property type="match status" value="1"/>
</dbReference>
<evidence type="ECO:0000256" key="9">
    <source>
        <dbReference type="ARBA" id="ARBA00022842"/>
    </source>
</evidence>
<dbReference type="Gene3D" id="1.10.287.1240">
    <property type="match status" value="1"/>
</dbReference>
<comment type="cofactor">
    <cofactor evidence="15">
        <name>Mg(2+)</name>
        <dbReference type="ChEBI" id="CHEBI:18420"/>
    </cofactor>
    <text evidence="15">Binds 2 Mg(2+) ions per monomer.</text>
</comment>
<evidence type="ECO:0000256" key="11">
    <source>
        <dbReference type="ARBA" id="ARBA00023204"/>
    </source>
</evidence>
<dbReference type="InterPro" id="IPR036397">
    <property type="entry name" value="RNaseH_sf"/>
</dbReference>
<keyword evidence="7 13" id="KW-0378">Hydrolase</keyword>
<evidence type="ECO:0000313" key="18">
    <source>
        <dbReference type="EMBL" id="RUO36582.1"/>
    </source>
</evidence>
<evidence type="ECO:0000256" key="15">
    <source>
        <dbReference type="PIRSR" id="PIRSR000977-2"/>
    </source>
</evidence>
<dbReference type="PROSITE" id="PS51784">
    <property type="entry name" value="EXOI_SH3"/>
    <property type="match status" value="1"/>
</dbReference>
<dbReference type="FunFam" id="3.30.420.10:FF:000033">
    <property type="entry name" value="Exodeoxyribonuclease I"/>
    <property type="match status" value="1"/>
</dbReference>
<feature type="binding site" evidence="14">
    <location>
        <position position="159"/>
    </location>
    <ligand>
        <name>substrate</name>
    </ligand>
</feature>
<dbReference type="Gene3D" id="3.30.420.10">
    <property type="entry name" value="Ribonuclease H-like superfamily/Ribonuclease H"/>
    <property type="match status" value="1"/>
</dbReference>
<dbReference type="PANTHER" id="PTHR11046">
    <property type="entry name" value="OLIGORIBONUCLEASE, MITOCHONDRIAL"/>
    <property type="match status" value="1"/>
</dbReference>
<protein>
    <recommendedName>
        <fullName evidence="3 13">Exodeoxyribonuclease I</fullName>
        <ecNumber evidence="2 13">3.1.11.1</ecNumber>
    </recommendedName>
</protein>
<keyword evidence="10" id="KW-0238">DNA-binding</keyword>
<dbReference type="InterPro" id="IPR012337">
    <property type="entry name" value="RNaseH-like_sf"/>
</dbReference>
<dbReference type="Pfam" id="PF00929">
    <property type="entry name" value="RNase_T"/>
    <property type="match status" value="1"/>
</dbReference>
<dbReference type="PANTHER" id="PTHR11046:SF11">
    <property type="entry name" value="EXODEOXYRIBONUCLEASE I"/>
    <property type="match status" value="1"/>
</dbReference>
<evidence type="ECO:0000256" key="10">
    <source>
        <dbReference type="ARBA" id="ARBA00023125"/>
    </source>
</evidence>
<dbReference type="Proteomes" id="UP000288405">
    <property type="component" value="Unassembled WGS sequence"/>
</dbReference>
<evidence type="ECO:0000256" key="3">
    <source>
        <dbReference type="ARBA" id="ARBA00019900"/>
    </source>
</evidence>
<keyword evidence="5 15" id="KW-0479">Metal-binding</keyword>
<accession>A0A432WS42</accession>
<dbReference type="SUPFAM" id="SSF53098">
    <property type="entry name" value="Ribonuclease H-like"/>
    <property type="match status" value="1"/>
</dbReference>
<proteinExistence type="predicted"/>
<keyword evidence="6 13" id="KW-0227">DNA damage</keyword>
<dbReference type="Gene3D" id="1.20.1280.70">
    <property type="entry name" value="Exonuclease ExoI, domain 3"/>
    <property type="match status" value="1"/>
</dbReference>
<evidence type="ECO:0000256" key="2">
    <source>
        <dbReference type="ARBA" id="ARBA00012108"/>
    </source>
</evidence>
<dbReference type="EMBL" id="PIPM01000001">
    <property type="protein sequence ID" value="RUO36582.1"/>
    <property type="molecule type" value="Genomic_DNA"/>
</dbReference>
<dbReference type="GO" id="GO:0008310">
    <property type="term" value="F:single-stranded DNA 3'-5' DNA exonuclease activity"/>
    <property type="evidence" value="ECO:0007669"/>
    <property type="project" value="UniProtKB-EC"/>
</dbReference>
<dbReference type="Gene3D" id="3.30.1520.20">
    <property type="entry name" value="Exonuclease ExoI, domain 2"/>
    <property type="match status" value="1"/>
</dbReference>
<dbReference type="InterPro" id="IPR013620">
    <property type="entry name" value="Exonuc_1_SH3"/>
</dbReference>